<feature type="region of interest" description="Disordered" evidence="1">
    <location>
        <begin position="44"/>
        <end position="67"/>
    </location>
</feature>
<keyword evidence="3" id="KW-1185">Reference proteome</keyword>
<dbReference type="EMBL" id="JBGLYH010000094">
    <property type="protein sequence ID" value="MEZ7198764.1"/>
    <property type="molecule type" value="Genomic_DNA"/>
</dbReference>
<evidence type="ECO:0000313" key="2">
    <source>
        <dbReference type="EMBL" id="MEZ7198764.1"/>
    </source>
</evidence>
<evidence type="ECO:0000256" key="1">
    <source>
        <dbReference type="SAM" id="MobiDB-lite"/>
    </source>
</evidence>
<comment type="caution">
    <text evidence="2">The sequence shown here is derived from an EMBL/GenBank/DDBJ whole genome shotgun (WGS) entry which is preliminary data.</text>
</comment>
<feature type="non-terminal residue" evidence="2">
    <location>
        <position position="1"/>
    </location>
</feature>
<proteinExistence type="predicted"/>
<feature type="compositionally biased region" description="Basic and acidic residues" evidence="1">
    <location>
        <begin position="44"/>
        <end position="55"/>
    </location>
</feature>
<dbReference type="RefSeq" id="WP_371388246.1">
    <property type="nucleotide sequence ID" value="NZ_JBGLYH010000094.1"/>
</dbReference>
<evidence type="ECO:0000313" key="3">
    <source>
        <dbReference type="Proteomes" id="UP001568698"/>
    </source>
</evidence>
<accession>A0ABV4K9Q9</accession>
<organism evidence="2 3">
    <name type="scientific">Pseudodesulfovibrio karagichevae</name>
    <dbReference type="NCBI Taxonomy" id="3239305"/>
    <lineage>
        <taxon>Bacteria</taxon>
        <taxon>Pseudomonadati</taxon>
        <taxon>Thermodesulfobacteriota</taxon>
        <taxon>Desulfovibrionia</taxon>
        <taxon>Desulfovibrionales</taxon>
        <taxon>Desulfovibrionaceae</taxon>
    </lineage>
</organism>
<gene>
    <name evidence="2" type="ORF">AB6M95_18605</name>
</gene>
<dbReference type="Proteomes" id="UP001568698">
    <property type="component" value="Unassembled WGS sequence"/>
</dbReference>
<reference evidence="2 3" key="1">
    <citation type="submission" date="2024-08" db="EMBL/GenBank/DDBJ databases">
        <title>Sulfate-reducing bacteria isolated from formation water of the oil field in Kazakhstan and description of Pseudodesulfovibrio sp.</title>
        <authorList>
            <person name="Bidzhieva S.K."/>
            <person name="Tourova T.P."/>
            <person name="Grouzdev D.S."/>
            <person name="Beletsky A.V."/>
            <person name="Sokolova D.S."/>
            <person name="Samigullina S.R."/>
            <person name="Poltaraus A.B."/>
            <person name="Avtukh A.N."/>
            <person name="Tereshina V.M."/>
            <person name="Zhaparov N.S."/>
            <person name="Mardanov A.V."/>
            <person name="Nazina T.N."/>
        </authorList>
    </citation>
    <scope>NUCLEOTIDE SEQUENCE [LARGE SCALE GENOMIC DNA]</scope>
    <source>
        <strain evidence="2 3">9FUS</strain>
    </source>
</reference>
<sequence>GKGKGKPFEKGFPFPLPPAPHPLSLPKLFMLLRGVGVEKNCSMKHDTNKMSENHRARTAPPEARQKV</sequence>
<protein>
    <submittedName>
        <fullName evidence="2">Uncharacterized protein</fullName>
    </submittedName>
</protein>
<name>A0ABV4K9Q9_9BACT</name>